<evidence type="ECO:0000313" key="2">
    <source>
        <dbReference type="Proteomes" id="UP001497522"/>
    </source>
</evidence>
<reference evidence="1" key="1">
    <citation type="submission" date="2024-03" db="EMBL/GenBank/DDBJ databases">
        <authorList>
            <consortium name="ELIXIR-Norway"/>
            <consortium name="Elixir Norway"/>
        </authorList>
    </citation>
    <scope>NUCLEOTIDE SEQUENCE</scope>
</reference>
<accession>A0ABP1BPI1</accession>
<protein>
    <submittedName>
        <fullName evidence="1">Uncharacterized protein</fullName>
    </submittedName>
</protein>
<proteinExistence type="predicted"/>
<name>A0ABP1BPI1_9BRYO</name>
<evidence type="ECO:0000313" key="1">
    <source>
        <dbReference type="EMBL" id="CAK9877894.1"/>
    </source>
</evidence>
<dbReference type="EMBL" id="OZ023707">
    <property type="protein sequence ID" value="CAK9877894.1"/>
    <property type="molecule type" value="Genomic_DNA"/>
</dbReference>
<organism evidence="1 2">
    <name type="scientific">Sphagnum jensenii</name>
    <dbReference type="NCBI Taxonomy" id="128206"/>
    <lineage>
        <taxon>Eukaryota</taxon>
        <taxon>Viridiplantae</taxon>
        <taxon>Streptophyta</taxon>
        <taxon>Embryophyta</taxon>
        <taxon>Bryophyta</taxon>
        <taxon>Sphagnophytina</taxon>
        <taxon>Sphagnopsida</taxon>
        <taxon>Sphagnales</taxon>
        <taxon>Sphagnaceae</taxon>
        <taxon>Sphagnum</taxon>
    </lineage>
</organism>
<keyword evidence="2" id="KW-1185">Reference proteome</keyword>
<gene>
    <name evidence="1" type="ORF">CSSPJE1EN2_LOCUS19719</name>
</gene>
<dbReference type="Proteomes" id="UP001497522">
    <property type="component" value="Chromosome 6"/>
</dbReference>
<sequence>MDADLGFGFGGLETSAVRQVVHEDLMIVKAKAPNSKQAQKRRTTTSTLATTIFPLNMPLGNGSGLTFPSREEPQGPLSVDNDLELDADFLLDMVAIMQVGIARKARRMVIE</sequence>